<proteinExistence type="predicted"/>
<sequence>METPPPDLSQNDKNIIFYQLDLNLNRLILQALLHGEANPVFLKCLLKASFAGFYTGIVAVTLWNIFASPKHLRSTFLRTIIFILYVLSTTSLAMSWAFGRRAFVHYGNNYYTVFAGLVDHGPWWRSNYVVGDVTGGISTFLVDMTIIWRCWRLWNRQWKVIFIPILCAIAGTVTKSMQIRSNLLDSIDVISKTNVFAVDISWALIYILLTLATALLCTFSIIYRILRHAPEITTSHKIIAMLIESLAMYSLSLIIYIALVSRNLKASYYADTIAAYIRAIAPTLLVGRVSAHANTISARQKMVAMWENHPPLVGCFREDDTNNSSGCHRLDDVHQMSSGSSGKETV</sequence>
<accession>A0AA39IX89</accession>
<evidence type="ECO:0000313" key="4">
    <source>
        <dbReference type="Proteomes" id="UP001175226"/>
    </source>
</evidence>
<dbReference type="AlphaFoldDB" id="A0AA39IX89"/>
<organism evidence="3 4">
    <name type="scientific">Armillaria borealis</name>
    <dbReference type="NCBI Taxonomy" id="47425"/>
    <lineage>
        <taxon>Eukaryota</taxon>
        <taxon>Fungi</taxon>
        <taxon>Dikarya</taxon>
        <taxon>Basidiomycota</taxon>
        <taxon>Agaricomycotina</taxon>
        <taxon>Agaricomycetes</taxon>
        <taxon>Agaricomycetidae</taxon>
        <taxon>Agaricales</taxon>
        <taxon>Marasmiineae</taxon>
        <taxon>Physalacriaceae</taxon>
        <taxon>Armillaria</taxon>
    </lineage>
</organism>
<keyword evidence="2" id="KW-0812">Transmembrane</keyword>
<feature type="transmembrane region" description="Helical" evidence="2">
    <location>
        <begin position="238"/>
        <end position="261"/>
    </location>
</feature>
<evidence type="ECO:0000256" key="2">
    <source>
        <dbReference type="SAM" id="Phobius"/>
    </source>
</evidence>
<feature type="transmembrane region" description="Helical" evidence="2">
    <location>
        <begin position="79"/>
        <end position="98"/>
    </location>
</feature>
<keyword evidence="2" id="KW-0472">Membrane</keyword>
<evidence type="ECO:0000256" key="1">
    <source>
        <dbReference type="SAM" id="MobiDB-lite"/>
    </source>
</evidence>
<keyword evidence="4" id="KW-1185">Reference proteome</keyword>
<reference evidence="3" key="1">
    <citation type="submission" date="2023-06" db="EMBL/GenBank/DDBJ databases">
        <authorList>
            <consortium name="Lawrence Berkeley National Laboratory"/>
            <person name="Ahrendt S."/>
            <person name="Sahu N."/>
            <person name="Indic B."/>
            <person name="Wong-Bajracharya J."/>
            <person name="Merenyi Z."/>
            <person name="Ke H.-M."/>
            <person name="Monk M."/>
            <person name="Kocsube S."/>
            <person name="Drula E."/>
            <person name="Lipzen A."/>
            <person name="Balint B."/>
            <person name="Henrissat B."/>
            <person name="Andreopoulos B."/>
            <person name="Martin F.M."/>
            <person name="Harder C.B."/>
            <person name="Rigling D."/>
            <person name="Ford K.L."/>
            <person name="Foster G.D."/>
            <person name="Pangilinan J."/>
            <person name="Papanicolaou A."/>
            <person name="Barry K."/>
            <person name="LaButti K."/>
            <person name="Viragh M."/>
            <person name="Koriabine M."/>
            <person name="Yan M."/>
            <person name="Riley R."/>
            <person name="Champramary S."/>
            <person name="Plett K.L."/>
            <person name="Tsai I.J."/>
            <person name="Slot J."/>
            <person name="Sipos G."/>
            <person name="Plett J."/>
            <person name="Nagy L.G."/>
            <person name="Grigoriev I.V."/>
        </authorList>
    </citation>
    <scope>NUCLEOTIDE SEQUENCE</scope>
    <source>
        <strain evidence="3">FPL87.14</strain>
    </source>
</reference>
<evidence type="ECO:0000313" key="3">
    <source>
        <dbReference type="EMBL" id="KAK0430839.1"/>
    </source>
</evidence>
<gene>
    <name evidence="3" type="ORF">EV421DRAFT_1912444</name>
</gene>
<dbReference type="EMBL" id="JAUEPT010000131">
    <property type="protein sequence ID" value="KAK0430839.1"/>
    <property type="molecule type" value="Genomic_DNA"/>
</dbReference>
<feature type="transmembrane region" description="Helical" evidence="2">
    <location>
        <begin position="128"/>
        <end position="148"/>
    </location>
</feature>
<feature type="transmembrane region" description="Helical" evidence="2">
    <location>
        <begin position="200"/>
        <end position="226"/>
    </location>
</feature>
<comment type="caution">
    <text evidence="3">The sequence shown here is derived from an EMBL/GenBank/DDBJ whole genome shotgun (WGS) entry which is preliminary data.</text>
</comment>
<dbReference type="Proteomes" id="UP001175226">
    <property type="component" value="Unassembled WGS sequence"/>
</dbReference>
<name>A0AA39IX89_9AGAR</name>
<feature type="compositionally biased region" description="Polar residues" evidence="1">
    <location>
        <begin position="335"/>
        <end position="346"/>
    </location>
</feature>
<feature type="region of interest" description="Disordered" evidence="1">
    <location>
        <begin position="327"/>
        <end position="346"/>
    </location>
</feature>
<protein>
    <submittedName>
        <fullName evidence="3">Uncharacterized protein</fullName>
    </submittedName>
</protein>
<keyword evidence="2" id="KW-1133">Transmembrane helix</keyword>
<feature type="transmembrane region" description="Helical" evidence="2">
    <location>
        <begin position="48"/>
        <end position="67"/>
    </location>
</feature>